<proteinExistence type="predicted"/>
<organism evidence="1 2">
    <name type="scientific">Thraustotheca clavata</name>
    <dbReference type="NCBI Taxonomy" id="74557"/>
    <lineage>
        <taxon>Eukaryota</taxon>
        <taxon>Sar</taxon>
        <taxon>Stramenopiles</taxon>
        <taxon>Oomycota</taxon>
        <taxon>Saprolegniomycetes</taxon>
        <taxon>Saprolegniales</taxon>
        <taxon>Achlyaceae</taxon>
        <taxon>Thraustotheca</taxon>
    </lineage>
</organism>
<comment type="caution">
    <text evidence="1">The sequence shown here is derived from an EMBL/GenBank/DDBJ whole genome shotgun (WGS) entry which is preliminary data.</text>
</comment>
<gene>
    <name evidence="1" type="ORF">THRCLA_22765</name>
</gene>
<protein>
    <submittedName>
        <fullName evidence="1">Uncharacterized protein</fullName>
    </submittedName>
</protein>
<dbReference type="STRING" id="74557.A0A1V9YTE0"/>
<evidence type="ECO:0000313" key="1">
    <source>
        <dbReference type="EMBL" id="OQR89016.1"/>
    </source>
</evidence>
<accession>A0A1V9YTE0</accession>
<dbReference type="EMBL" id="JNBS01002901">
    <property type="protein sequence ID" value="OQR89016.1"/>
    <property type="molecule type" value="Genomic_DNA"/>
</dbReference>
<dbReference type="PANTHER" id="PTHR20953">
    <property type="entry name" value="KINASE-RELATED"/>
    <property type="match status" value="1"/>
</dbReference>
<evidence type="ECO:0000313" key="2">
    <source>
        <dbReference type="Proteomes" id="UP000243217"/>
    </source>
</evidence>
<reference evidence="1 2" key="1">
    <citation type="journal article" date="2014" name="Genome Biol. Evol.">
        <title>The secreted proteins of Achlya hypogyna and Thraustotheca clavata identify the ancestral oomycete secretome and reveal gene acquisitions by horizontal gene transfer.</title>
        <authorList>
            <person name="Misner I."/>
            <person name="Blouin N."/>
            <person name="Leonard G."/>
            <person name="Richards T.A."/>
            <person name="Lane C.E."/>
        </authorList>
    </citation>
    <scope>NUCLEOTIDE SEQUENCE [LARGE SCALE GENOMIC DNA]</scope>
    <source>
        <strain evidence="1 2">ATCC 34112</strain>
    </source>
</reference>
<dbReference type="Proteomes" id="UP000243217">
    <property type="component" value="Unassembled WGS sequence"/>
</dbReference>
<dbReference type="AlphaFoldDB" id="A0A1V9YTE0"/>
<keyword evidence="2" id="KW-1185">Reference proteome</keyword>
<name>A0A1V9YTE0_9STRA</name>
<dbReference type="OrthoDB" id="26838at2759"/>
<dbReference type="PANTHER" id="PTHR20953:SF3">
    <property type="entry name" value="P-LOOP CONTAINING NUCLEOSIDE TRIPHOSPHATE HYDROLASES SUPERFAMILY PROTEIN"/>
    <property type="match status" value="1"/>
</dbReference>
<sequence length="339" mass="38522">MYWKQLHGLRNITKDVLKKLFKEFRPKVEFSVPLHVSWDVVLNEMRQDSRLIYDASFCSVQNFRLPEQNLVWTTQNIWDGAVPYFLAQMLSYTTRNLMYSSKNINVLPKLPVYLSPSSIPFHIQNDLSKILTLLPEDLATPLTKPTIASGLLDIVLDRGRRPWAWVNGSLFGNDRVVTQEDLDGIIKKVDGFVTDNRAGLERQLHRISAIHNRAGDVIGLFVWIDTPKAMLLNVCFVDTSIPHPSVDLSSAMKIPSLNQQTQVVECVFHSQTPEIMVIDDIARPNEVEGARTYQQRGVRMITSARGDLRDALKDKTLLDLVCGEDNAAKLSNVTIKMRH</sequence>